<dbReference type="GO" id="GO:0051460">
    <property type="term" value="P:negative regulation of corticotropin secretion"/>
    <property type="evidence" value="ECO:0007669"/>
    <property type="project" value="TreeGrafter"/>
</dbReference>
<dbReference type="Pfam" id="PF23541">
    <property type="entry name" value="CRF-BP_C"/>
    <property type="match status" value="1"/>
</dbReference>
<keyword evidence="6" id="KW-1015">Disulfide bond</keyword>
<evidence type="ECO:0000313" key="14">
    <source>
        <dbReference type="Proteomes" id="UP000410492"/>
    </source>
</evidence>
<dbReference type="EMBL" id="CAACVG010005860">
    <property type="protein sequence ID" value="VEN39699.1"/>
    <property type="molecule type" value="Genomic_DNA"/>
</dbReference>
<keyword evidence="4" id="KW-0964">Secreted</keyword>
<dbReference type="AlphaFoldDB" id="A0A653BVU2"/>
<dbReference type="PANTHER" id="PTHR10278:SF0">
    <property type="entry name" value="CORTICOTROPIN-RELEASING FACTOR-BINDING PROTEIN"/>
    <property type="match status" value="1"/>
</dbReference>
<evidence type="ECO:0000259" key="12">
    <source>
        <dbReference type="Pfam" id="PF23541"/>
    </source>
</evidence>
<comment type="similarity">
    <text evidence="2">Belongs to the CRF-binding protein family.</text>
</comment>
<dbReference type="InterPro" id="IPR008435">
    <property type="entry name" value="CRF-bd"/>
</dbReference>
<dbReference type="InterPro" id="IPR056177">
    <property type="entry name" value="CRF-BP_N"/>
</dbReference>
<protein>
    <recommendedName>
        <fullName evidence="3">Corticotropin-releasing factor-binding protein</fullName>
    </recommendedName>
    <alternativeName>
        <fullName evidence="9">Corticotropin-releasing hormone-binding protein</fullName>
    </alternativeName>
</protein>
<keyword evidence="14" id="KW-1185">Reference proteome</keyword>
<feature type="domain" description="Corticotropin-releasing factor binding protein N-terminal" evidence="11">
    <location>
        <begin position="79"/>
        <end position="196"/>
    </location>
</feature>
<feature type="chain" id="PRO_5024794507" description="Corticotropin-releasing factor-binding protein" evidence="10">
    <location>
        <begin position="22"/>
        <end position="358"/>
    </location>
</feature>
<dbReference type="GO" id="GO:0005615">
    <property type="term" value="C:extracellular space"/>
    <property type="evidence" value="ECO:0007669"/>
    <property type="project" value="TreeGrafter"/>
</dbReference>
<keyword evidence="5 10" id="KW-0732">Signal</keyword>
<organism evidence="13 14">
    <name type="scientific">Callosobruchus maculatus</name>
    <name type="common">Southern cowpea weevil</name>
    <name type="synonym">Pulse bruchid</name>
    <dbReference type="NCBI Taxonomy" id="64391"/>
    <lineage>
        <taxon>Eukaryota</taxon>
        <taxon>Metazoa</taxon>
        <taxon>Ecdysozoa</taxon>
        <taxon>Arthropoda</taxon>
        <taxon>Hexapoda</taxon>
        <taxon>Insecta</taxon>
        <taxon>Pterygota</taxon>
        <taxon>Neoptera</taxon>
        <taxon>Endopterygota</taxon>
        <taxon>Coleoptera</taxon>
        <taxon>Polyphaga</taxon>
        <taxon>Cucujiformia</taxon>
        <taxon>Chrysomeloidea</taxon>
        <taxon>Chrysomelidae</taxon>
        <taxon>Bruchinae</taxon>
        <taxon>Bruchini</taxon>
        <taxon>Callosobruchus</taxon>
    </lineage>
</organism>
<dbReference type="OrthoDB" id="10056927at2759"/>
<evidence type="ECO:0000256" key="10">
    <source>
        <dbReference type="SAM" id="SignalP"/>
    </source>
</evidence>
<dbReference type="GO" id="GO:0051424">
    <property type="term" value="F:corticotropin-releasing hormone binding"/>
    <property type="evidence" value="ECO:0007669"/>
    <property type="project" value="InterPro"/>
</dbReference>
<dbReference type="InterPro" id="IPR035914">
    <property type="entry name" value="Sperma_CUB_dom_sf"/>
</dbReference>
<evidence type="ECO:0000256" key="3">
    <source>
        <dbReference type="ARBA" id="ARBA00015713"/>
    </source>
</evidence>
<evidence type="ECO:0000256" key="1">
    <source>
        <dbReference type="ARBA" id="ARBA00004613"/>
    </source>
</evidence>
<gene>
    <name evidence="13" type="ORF">CALMAC_LOCUS4130</name>
</gene>
<dbReference type="Pfam" id="PF05428">
    <property type="entry name" value="CRF-BP_N"/>
    <property type="match status" value="1"/>
</dbReference>
<comment type="subcellular location">
    <subcellularLocation>
        <location evidence="1">Secreted</location>
    </subcellularLocation>
</comment>
<evidence type="ECO:0000256" key="4">
    <source>
        <dbReference type="ARBA" id="ARBA00022525"/>
    </source>
</evidence>
<evidence type="ECO:0000256" key="6">
    <source>
        <dbReference type="ARBA" id="ARBA00023157"/>
    </source>
</evidence>
<feature type="domain" description="Corticotropin-releasing factor binding protein C-terminal" evidence="12">
    <location>
        <begin position="213"/>
        <end position="343"/>
    </location>
</feature>
<evidence type="ECO:0000256" key="9">
    <source>
        <dbReference type="ARBA" id="ARBA00033162"/>
    </source>
</evidence>
<sequence length="358" mass="39393">MSPTQLLFAVVLLGITGPAMSARSMEVFGMEGKVPKNHHMVTLEKPSKLLTDLRSFSTGTARELMSKRPKRSSEHHITDCIFMSSEEGDYFHKATVADGTVCGAYIFTEPDQNIEIYISYLNVPCENGGLVVVVDGWELNGEFFPSPEDHPRPMRTRMTELCGQKKIKKVFVSSQNVALIQYRMPARGSSFSFYVRFIKNPNPCNILFQTDDVYTLRNYGRKSNCSLSTLFPATVTVAALDVGLVPVGGLSSGPRRAAVIELETGIVHKCQMKGLEDYVQIGGSAGLDNNNLMVADTVCGLASKPGKHPNVIACDTTTVRLVSSGEYDNSVTVYLRQLDEQDINGFMDVVCLPDEIQK</sequence>
<dbReference type="InterPro" id="IPR056178">
    <property type="entry name" value="CRF-BP_C"/>
</dbReference>
<feature type="signal peptide" evidence="10">
    <location>
        <begin position="1"/>
        <end position="21"/>
    </location>
</feature>
<evidence type="ECO:0000259" key="11">
    <source>
        <dbReference type="Pfam" id="PF05428"/>
    </source>
</evidence>
<dbReference type="SUPFAM" id="SSF49854">
    <property type="entry name" value="Spermadhesin, CUB domain"/>
    <property type="match status" value="1"/>
</dbReference>
<evidence type="ECO:0000256" key="5">
    <source>
        <dbReference type="ARBA" id="ARBA00022729"/>
    </source>
</evidence>
<dbReference type="PANTHER" id="PTHR10278">
    <property type="entry name" value="CORTICOTROPIN-RELEASING FACTOR-BINDING PROTEIN"/>
    <property type="match status" value="1"/>
</dbReference>
<dbReference type="GO" id="GO:0009755">
    <property type="term" value="P:hormone-mediated signaling pathway"/>
    <property type="evidence" value="ECO:0007669"/>
    <property type="project" value="TreeGrafter"/>
</dbReference>
<reference evidence="13 14" key="1">
    <citation type="submission" date="2019-01" db="EMBL/GenBank/DDBJ databases">
        <authorList>
            <person name="Sayadi A."/>
        </authorList>
    </citation>
    <scope>NUCLEOTIDE SEQUENCE [LARGE SCALE GENOMIC DNA]</scope>
</reference>
<evidence type="ECO:0000313" key="13">
    <source>
        <dbReference type="EMBL" id="VEN39699.1"/>
    </source>
</evidence>
<keyword evidence="7" id="KW-0325">Glycoprotein</keyword>
<proteinExistence type="inferred from homology"/>
<evidence type="ECO:0000256" key="2">
    <source>
        <dbReference type="ARBA" id="ARBA00008313"/>
    </source>
</evidence>
<dbReference type="Proteomes" id="UP000410492">
    <property type="component" value="Unassembled WGS sequence"/>
</dbReference>
<comment type="function">
    <text evidence="8">Binds CRF and inactivates it. May prevent inappropriate pituitary-adrenal stimulation in pregnancy.</text>
</comment>
<evidence type="ECO:0000256" key="7">
    <source>
        <dbReference type="ARBA" id="ARBA00023180"/>
    </source>
</evidence>
<evidence type="ECO:0000256" key="8">
    <source>
        <dbReference type="ARBA" id="ARBA00024997"/>
    </source>
</evidence>
<accession>A0A653BVU2</accession>
<name>A0A653BVU2_CALMS</name>